<dbReference type="EMBL" id="MT755634">
    <property type="protein sequence ID" value="QOI72922.1"/>
    <property type="molecule type" value="Genomic_DNA"/>
</dbReference>
<evidence type="ECO:0000313" key="1">
    <source>
        <dbReference type="EMBL" id="QOI72922.1"/>
    </source>
</evidence>
<accession>A0A7L8ZRU6</accession>
<geneLocation type="chloroplast" evidence="1"/>
<keyword evidence="1" id="KW-0648">Protein biosynthesis</keyword>
<dbReference type="GeneID" id="63349954"/>
<reference evidence="1" key="1">
    <citation type="journal article" date="2020" name="Mitochondrial DNA Part B Resour">
        <title>The complete chloroplast genome sequence of Rosa minutifolia.</title>
        <authorList>
            <person name="Zhao X."/>
            <person name="Gao C."/>
        </authorList>
    </citation>
    <scope>NUCLEOTIDE SEQUENCE</scope>
</reference>
<protein>
    <submittedName>
        <fullName evidence="1">Initiation factor 1</fullName>
    </submittedName>
</protein>
<keyword evidence="1" id="KW-0150">Chloroplast</keyword>
<dbReference type="AlphaFoldDB" id="A0A7L8ZRU6"/>
<keyword evidence="1" id="KW-0934">Plastid</keyword>
<proteinExistence type="predicted"/>
<keyword evidence="1" id="KW-0396">Initiation factor</keyword>
<name>A0A7L8ZRU6_9ROSA</name>
<organism evidence="1">
    <name type="scientific">Rosa minutifolia</name>
    <dbReference type="NCBI Taxonomy" id="396743"/>
    <lineage>
        <taxon>Eukaryota</taxon>
        <taxon>Viridiplantae</taxon>
        <taxon>Streptophyta</taxon>
        <taxon>Embryophyta</taxon>
        <taxon>Tracheophyta</taxon>
        <taxon>Spermatophyta</taxon>
        <taxon>Magnoliopsida</taxon>
        <taxon>eudicotyledons</taxon>
        <taxon>Gunneridae</taxon>
        <taxon>Pentapetalae</taxon>
        <taxon>rosids</taxon>
        <taxon>fabids</taxon>
        <taxon>Rosales</taxon>
        <taxon>Rosaceae</taxon>
        <taxon>Rosoideae</taxon>
        <taxon>Rosoideae incertae sedis</taxon>
        <taxon>Rosa</taxon>
    </lineage>
</organism>
<gene>
    <name evidence="1" type="primary">infA</name>
</gene>
<sequence length="27" mass="3174">MKEQKRICEGLITELRPNGMYVSSSFR</sequence>
<dbReference type="RefSeq" id="YP_010015925.1">
    <property type="nucleotide sequence ID" value="NC_053550.1"/>
</dbReference>
<dbReference type="GO" id="GO:0003743">
    <property type="term" value="F:translation initiation factor activity"/>
    <property type="evidence" value="ECO:0007669"/>
    <property type="project" value="UniProtKB-KW"/>
</dbReference>